<feature type="transmembrane region" description="Helical" evidence="2">
    <location>
        <begin position="283"/>
        <end position="301"/>
    </location>
</feature>
<evidence type="ECO:0000313" key="4">
    <source>
        <dbReference type="EMBL" id="TXX66957.1"/>
    </source>
</evidence>
<comment type="caution">
    <text evidence="4">The sequence shown here is derived from an EMBL/GenBank/DDBJ whole genome shotgun (WGS) entry which is preliminary data.</text>
</comment>
<feature type="domain" description="Zona occludens toxin N-terminal" evidence="3">
    <location>
        <begin position="6"/>
        <end position="148"/>
    </location>
</feature>
<sequence length="436" mass="49708">MASFWVYGSIRAGKGIFIARKMQQYLARGSRVATNVNVFPEKLDPNGTVSITRLPDIPRIEDIKALGRGCPDGEKQKLGGLFLDETSIFLNARSWNDKDRAEWIAYIRLLGKMGWDVFFTTQDPESVDKQILAATGEEFIHCVRKDYFRIPVVSDFYDIYRIFKTKGQERESKILPHINEAAYRRGKTKLFNKPYRSEIYRPVQFFGTYDTNQMFNVDVMHLRGRDVDMRATYSLLPGQTLRKYEIIRNMQEAQAKQETTDMALTLDDIQLPKQKPPFPKWQLLFFLLFAFLAVFTWNSILSTDEPQQANQTQQTQTVKTESSNAPVPADDTPDYLKGVYISGWVLINKNGAYVYDYALHNSEHTGFDYMAYGLQLKPAAPCVAWLTTVDGFSKQITCRFSSGSKASDSSQLAQQQTSTLSNFSLGTIVDSTLESM</sequence>
<accession>A0ABD7SPZ0</accession>
<gene>
    <name evidence="4" type="ORF">FXF03_03295</name>
</gene>
<feature type="compositionally biased region" description="Low complexity" evidence="1">
    <location>
        <begin position="307"/>
        <end position="317"/>
    </location>
</feature>
<keyword evidence="2" id="KW-0472">Membrane</keyword>
<dbReference type="Pfam" id="PF05707">
    <property type="entry name" value="Zot"/>
    <property type="match status" value="1"/>
</dbReference>
<protein>
    <recommendedName>
        <fullName evidence="3">Zona occludens toxin N-terminal domain-containing protein</fullName>
    </recommendedName>
</protein>
<keyword evidence="2" id="KW-1133">Transmembrane helix</keyword>
<dbReference type="AlphaFoldDB" id="A0ABD7SPZ0"/>
<dbReference type="InterPro" id="IPR027417">
    <property type="entry name" value="P-loop_NTPase"/>
</dbReference>
<evidence type="ECO:0000259" key="3">
    <source>
        <dbReference type="Pfam" id="PF05707"/>
    </source>
</evidence>
<feature type="region of interest" description="Disordered" evidence="1">
    <location>
        <begin position="306"/>
        <end position="330"/>
    </location>
</feature>
<proteinExistence type="predicted"/>
<dbReference type="EMBL" id="VSIJ01000010">
    <property type="protein sequence ID" value="TXX66957.1"/>
    <property type="molecule type" value="Genomic_DNA"/>
</dbReference>
<keyword evidence="2" id="KW-0812">Transmembrane</keyword>
<dbReference type="Proteomes" id="UP000323819">
    <property type="component" value="Unassembled WGS sequence"/>
</dbReference>
<dbReference type="RefSeq" id="WP_148521633.1">
    <property type="nucleotide sequence ID" value="NZ_VSIJ01000010.1"/>
</dbReference>
<organism evidence="4 5">
    <name type="scientific">Vibrio cholerae</name>
    <dbReference type="NCBI Taxonomy" id="666"/>
    <lineage>
        <taxon>Bacteria</taxon>
        <taxon>Pseudomonadati</taxon>
        <taxon>Pseudomonadota</taxon>
        <taxon>Gammaproteobacteria</taxon>
        <taxon>Vibrionales</taxon>
        <taxon>Vibrionaceae</taxon>
        <taxon>Vibrio</taxon>
    </lineage>
</organism>
<dbReference type="Gene3D" id="3.40.50.300">
    <property type="entry name" value="P-loop containing nucleotide triphosphate hydrolases"/>
    <property type="match status" value="1"/>
</dbReference>
<name>A0ABD7SPZ0_VIBCL</name>
<evidence type="ECO:0000256" key="1">
    <source>
        <dbReference type="SAM" id="MobiDB-lite"/>
    </source>
</evidence>
<evidence type="ECO:0000313" key="5">
    <source>
        <dbReference type="Proteomes" id="UP000323819"/>
    </source>
</evidence>
<dbReference type="InterPro" id="IPR008900">
    <property type="entry name" value="Zot_N"/>
</dbReference>
<reference evidence="4 5" key="1">
    <citation type="submission" date="2019-06" db="EMBL/GenBank/DDBJ databases">
        <title>Vibrio cholerae phylogeny based on whole-genome sequencing reveals genetic diversity and population strucutre.</title>
        <authorList>
            <person name="Zhiqiu Y."/>
            <person name="Bin L."/>
            <person name="Lingyan J."/>
        </authorList>
    </citation>
    <scope>NUCLEOTIDE SEQUENCE [LARGE SCALE GENOMIC DNA]</scope>
    <source>
        <strain evidence="4 5">N2814</strain>
    </source>
</reference>
<evidence type="ECO:0000256" key="2">
    <source>
        <dbReference type="SAM" id="Phobius"/>
    </source>
</evidence>